<feature type="domain" description="Nitroreductase" evidence="1">
    <location>
        <begin position="7"/>
        <end position="60"/>
    </location>
</feature>
<dbReference type="Pfam" id="PF00881">
    <property type="entry name" value="Nitroreductase"/>
    <property type="match status" value="1"/>
</dbReference>
<dbReference type="PANTHER" id="PTHR43821:SF1">
    <property type="entry name" value="NAD(P)H NITROREDUCTASE YDJA-RELATED"/>
    <property type="match status" value="1"/>
</dbReference>
<reference evidence="2" key="1">
    <citation type="submission" date="2022-08" db="EMBL/GenBank/DDBJ databases">
        <title>Alicyclobacillus dauci DSM2870, complete genome.</title>
        <authorList>
            <person name="Wang Q."/>
            <person name="Cai R."/>
            <person name="Wang Z."/>
        </authorList>
    </citation>
    <scope>NUCLEOTIDE SEQUENCE</scope>
    <source>
        <strain evidence="2">DSM 28700</strain>
    </source>
</reference>
<accession>A0ABY6Z0Y9</accession>
<gene>
    <name evidence="2" type="ORF">NZD86_20420</name>
</gene>
<evidence type="ECO:0000313" key="3">
    <source>
        <dbReference type="Proteomes" id="UP001164803"/>
    </source>
</evidence>
<keyword evidence="3" id="KW-1185">Reference proteome</keyword>
<sequence length="160" mass="17647">MDVMEAIVGRRQIKQFKPDPIDMDQLKSWLEAASYAPNHRMNQPWQILVIGEETRAKLNHKANFGDAPVVLAFVCEPGKTPVDRDENLVAVAAFIQNFCLAAHAAGAGTRWTSIGSTENGHEVLGLGEGYEAYVLGVGYPHEVPAPKHHTPIEEKMKHLP</sequence>
<dbReference type="PANTHER" id="PTHR43821">
    <property type="entry name" value="NAD(P)H NITROREDUCTASE YDJA-RELATED"/>
    <property type="match status" value="1"/>
</dbReference>
<dbReference type="InterPro" id="IPR000415">
    <property type="entry name" value="Nitroreductase-like"/>
</dbReference>
<proteinExistence type="predicted"/>
<dbReference type="SUPFAM" id="SSF55469">
    <property type="entry name" value="FMN-dependent nitroreductase-like"/>
    <property type="match status" value="1"/>
</dbReference>
<dbReference type="InterPro" id="IPR052530">
    <property type="entry name" value="NAD(P)H_nitroreductase"/>
</dbReference>
<dbReference type="InterPro" id="IPR029479">
    <property type="entry name" value="Nitroreductase"/>
</dbReference>
<name>A0ABY6Z0Y9_9BACL</name>
<evidence type="ECO:0000313" key="2">
    <source>
        <dbReference type="EMBL" id="WAH36544.1"/>
    </source>
</evidence>
<evidence type="ECO:0000259" key="1">
    <source>
        <dbReference type="Pfam" id="PF00881"/>
    </source>
</evidence>
<dbReference type="EMBL" id="CP104064">
    <property type="protein sequence ID" value="WAH36544.1"/>
    <property type="molecule type" value="Genomic_DNA"/>
</dbReference>
<dbReference type="RefSeq" id="WP_268043897.1">
    <property type="nucleotide sequence ID" value="NZ_CP104064.1"/>
</dbReference>
<dbReference type="Gene3D" id="3.40.109.10">
    <property type="entry name" value="NADH Oxidase"/>
    <property type="match status" value="1"/>
</dbReference>
<dbReference type="Proteomes" id="UP001164803">
    <property type="component" value="Chromosome"/>
</dbReference>
<organism evidence="2 3">
    <name type="scientific">Alicyclobacillus dauci</name>
    <dbReference type="NCBI Taxonomy" id="1475485"/>
    <lineage>
        <taxon>Bacteria</taxon>
        <taxon>Bacillati</taxon>
        <taxon>Bacillota</taxon>
        <taxon>Bacilli</taxon>
        <taxon>Bacillales</taxon>
        <taxon>Alicyclobacillaceae</taxon>
        <taxon>Alicyclobacillus</taxon>
    </lineage>
</organism>
<protein>
    <submittedName>
        <fullName evidence="2">Nitroreductase family protein</fullName>
    </submittedName>
</protein>